<proteinExistence type="predicted"/>
<dbReference type="Proteomes" id="UP000440224">
    <property type="component" value="Unassembled WGS sequence"/>
</dbReference>
<sequence>MSNLVAPTKPTVELARTLGAVMRACNTESPLQGDDPRFLDLAEGRGDHATERLIRRLRKTERGELLHAAFVGHRGAGKTTEIQRVLRDVADLYLPVYIEATLEMDSIRIEVEDLLLNIAIAVEAEMRRIGKELPQELLERVEGWFAEKVRTTRWAHGLGADVVTGAEGKLAAPFVASLFAQARTLLKYESEYRTEVKQVLKQYPGTLLQSVNDILDAAHERLDGRSLLVVIDNLDRYEPTVIDELLVATSDRIRRLRCCLLLTPPVSLLLQPKSARLDDRYACFDLFTVRLRKPEQRYDEFDAGAPGRDLLEQALGKRIDVGVMIPEKEARDRLIAASGGAIRELLELTSLSAEFARGDVILEADVEKALAYKKQRMRDQINVNDWWPALRDIAETKQVTADPRSLNLLFYRFVFKYNGEGWYDIHPLIAELKELRR</sequence>
<dbReference type="SUPFAM" id="SSF52540">
    <property type="entry name" value="P-loop containing nucleoside triphosphate hydrolases"/>
    <property type="match status" value="1"/>
</dbReference>
<dbReference type="RefSeq" id="WP_153817545.1">
    <property type="nucleotide sequence ID" value="NZ_WJIE01000001.1"/>
</dbReference>
<comment type="caution">
    <text evidence="1">The sequence shown here is derived from an EMBL/GenBank/DDBJ whole genome shotgun (WGS) entry which is preliminary data.</text>
</comment>
<dbReference type="OrthoDB" id="9795573at2"/>
<reference evidence="1 2" key="1">
    <citation type="submission" date="2019-10" db="EMBL/GenBank/DDBJ databases">
        <title>A soil myxobacterium in the family Polyangiaceae.</title>
        <authorList>
            <person name="Li Y."/>
            <person name="Wang J."/>
        </authorList>
    </citation>
    <scope>NUCLEOTIDE SEQUENCE [LARGE SCALE GENOMIC DNA]</scope>
    <source>
        <strain evidence="1 2">DSM 14734</strain>
    </source>
</reference>
<dbReference type="EMBL" id="WJIE01000001">
    <property type="protein sequence ID" value="MRG90655.1"/>
    <property type="molecule type" value="Genomic_DNA"/>
</dbReference>
<dbReference type="AlphaFoldDB" id="A0A6N7PKK6"/>
<organism evidence="1 2">
    <name type="scientific">Polyangium spumosum</name>
    <dbReference type="NCBI Taxonomy" id="889282"/>
    <lineage>
        <taxon>Bacteria</taxon>
        <taxon>Pseudomonadati</taxon>
        <taxon>Myxococcota</taxon>
        <taxon>Polyangia</taxon>
        <taxon>Polyangiales</taxon>
        <taxon>Polyangiaceae</taxon>
        <taxon>Polyangium</taxon>
    </lineage>
</organism>
<evidence type="ECO:0008006" key="3">
    <source>
        <dbReference type="Google" id="ProtNLM"/>
    </source>
</evidence>
<name>A0A6N7PKK6_9BACT</name>
<protein>
    <recommendedName>
        <fullName evidence="3">AAA family ATPase</fullName>
    </recommendedName>
</protein>
<dbReference type="InterPro" id="IPR027417">
    <property type="entry name" value="P-loop_NTPase"/>
</dbReference>
<gene>
    <name evidence="1" type="ORF">GF068_01765</name>
</gene>
<evidence type="ECO:0000313" key="1">
    <source>
        <dbReference type="EMBL" id="MRG90655.1"/>
    </source>
</evidence>
<keyword evidence="2" id="KW-1185">Reference proteome</keyword>
<accession>A0A6N7PKK6</accession>
<evidence type="ECO:0000313" key="2">
    <source>
        <dbReference type="Proteomes" id="UP000440224"/>
    </source>
</evidence>